<organism evidence="1">
    <name type="scientific">Octopus bimaculoides</name>
    <name type="common">California two-spotted octopus</name>
    <dbReference type="NCBI Taxonomy" id="37653"/>
    <lineage>
        <taxon>Eukaryota</taxon>
        <taxon>Metazoa</taxon>
        <taxon>Spiralia</taxon>
        <taxon>Lophotrochozoa</taxon>
        <taxon>Mollusca</taxon>
        <taxon>Cephalopoda</taxon>
        <taxon>Coleoidea</taxon>
        <taxon>Octopodiformes</taxon>
        <taxon>Octopoda</taxon>
        <taxon>Incirrata</taxon>
        <taxon>Octopodidae</taxon>
        <taxon>Octopus</taxon>
    </lineage>
</organism>
<accession>A0A0L8FNV3</accession>
<sequence>MKCFLLDRKYLAMTPFFKKTNTSSLCVCTVEIPISLQDRYNKRFDCPNQTLNKKEGVMF</sequence>
<dbReference type="EMBL" id="KQ428192">
    <property type="protein sequence ID" value="KOF66364.1"/>
    <property type="molecule type" value="Genomic_DNA"/>
</dbReference>
<evidence type="ECO:0000313" key="1">
    <source>
        <dbReference type="EMBL" id="KOF66364.1"/>
    </source>
</evidence>
<dbReference type="AlphaFoldDB" id="A0A0L8FNV3"/>
<protein>
    <submittedName>
        <fullName evidence="1">Uncharacterized protein</fullName>
    </submittedName>
</protein>
<reference evidence="1" key="1">
    <citation type="submission" date="2015-07" db="EMBL/GenBank/DDBJ databases">
        <title>MeaNS - Measles Nucleotide Surveillance Program.</title>
        <authorList>
            <person name="Tran T."/>
            <person name="Druce J."/>
        </authorList>
    </citation>
    <scope>NUCLEOTIDE SEQUENCE</scope>
    <source>
        <strain evidence="1">UCB-OBI-ISO-001</strain>
        <tissue evidence="1">Gonad</tissue>
    </source>
</reference>
<proteinExistence type="predicted"/>
<name>A0A0L8FNV3_OCTBM</name>
<gene>
    <name evidence="1" type="ORF">OCBIM_22012645mg</name>
</gene>